<gene>
    <name evidence="2" type="ORF">DY000_02023168</name>
</gene>
<feature type="region of interest" description="Disordered" evidence="1">
    <location>
        <begin position="1"/>
        <end position="20"/>
    </location>
</feature>
<feature type="region of interest" description="Disordered" evidence="1">
    <location>
        <begin position="54"/>
        <end position="77"/>
    </location>
</feature>
<evidence type="ECO:0000313" key="2">
    <source>
        <dbReference type="EMBL" id="KAF3592523.1"/>
    </source>
</evidence>
<keyword evidence="3" id="KW-1185">Reference proteome</keyword>
<name>A0ABQ7E7L0_BRACR</name>
<accession>A0ABQ7E7L0</accession>
<feature type="compositionally biased region" description="Low complexity" evidence="1">
    <location>
        <begin position="57"/>
        <end position="67"/>
    </location>
</feature>
<reference evidence="2 3" key="1">
    <citation type="journal article" date="2020" name="BMC Genomics">
        <title>Intraspecific diversification of the crop wild relative Brassica cretica Lam. using demographic model selection.</title>
        <authorList>
            <person name="Kioukis A."/>
            <person name="Michalopoulou V.A."/>
            <person name="Briers L."/>
            <person name="Pirintsos S."/>
            <person name="Studholme D.J."/>
            <person name="Pavlidis P."/>
            <person name="Sarris P.F."/>
        </authorList>
    </citation>
    <scope>NUCLEOTIDE SEQUENCE [LARGE SCALE GENOMIC DNA]</scope>
    <source>
        <strain evidence="3">cv. PFS-1207/04</strain>
    </source>
</reference>
<dbReference type="EMBL" id="QGKV02000299">
    <property type="protein sequence ID" value="KAF3592523.1"/>
    <property type="molecule type" value="Genomic_DNA"/>
</dbReference>
<sequence length="112" mass="11571">MDHKYAGNLSPSGPLISNGGGIETLSGSEYLWGSPNSRSEPSNSFVWSTSSSGIPYSSAPVHRSVPSPHHHLNVGSAPSGVPLGKHFGFFPESSKDTMFINSVSGIGLNGGS</sequence>
<comment type="caution">
    <text evidence="2">The sequence shown here is derived from an EMBL/GenBank/DDBJ whole genome shotgun (WGS) entry which is preliminary data.</text>
</comment>
<evidence type="ECO:0000313" key="3">
    <source>
        <dbReference type="Proteomes" id="UP000266723"/>
    </source>
</evidence>
<evidence type="ECO:0000256" key="1">
    <source>
        <dbReference type="SAM" id="MobiDB-lite"/>
    </source>
</evidence>
<dbReference type="Proteomes" id="UP000266723">
    <property type="component" value="Unassembled WGS sequence"/>
</dbReference>
<proteinExistence type="predicted"/>
<organism evidence="2 3">
    <name type="scientific">Brassica cretica</name>
    <name type="common">Mustard</name>
    <dbReference type="NCBI Taxonomy" id="69181"/>
    <lineage>
        <taxon>Eukaryota</taxon>
        <taxon>Viridiplantae</taxon>
        <taxon>Streptophyta</taxon>
        <taxon>Embryophyta</taxon>
        <taxon>Tracheophyta</taxon>
        <taxon>Spermatophyta</taxon>
        <taxon>Magnoliopsida</taxon>
        <taxon>eudicotyledons</taxon>
        <taxon>Gunneridae</taxon>
        <taxon>Pentapetalae</taxon>
        <taxon>rosids</taxon>
        <taxon>malvids</taxon>
        <taxon>Brassicales</taxon>
        <taxon>Brassicaceae</taxon>
        <taxon>Brassiceae</taxon>
        <taxon>Brassica</taxon>
    </lineage>
</organism>
<protein>
    <submittedName>
        <fullName evidence="2">Uncharacterized protein</fullName>
    </submittedName>
</protein>